<dbReference type="PANTHER" id="PTHR33559:SF1">
    <property type="entry name" value="PROTEASOME ASSEMBLY CHAPERONE 4"/>
    <property type="match status" value="1"/>
</dbReference>
<dbReference type="PANTHER" id="PTHR33559">
    <property type="entry name" value="PROTEASOME ASSEMBLY CHAPERONE 4"/>
    <property type="match status" value="1"/>
</dbReference>
<dbReference type="GO" id="GO:0043248">
    <property type="term" value="P:proteasome assembly"/>
    <property type="evidence" value="ECO:0007669"/>
    <property type="project" value="InterPro"/>
</dbReference>
<protein>
    <recommendedName>
        <fullName evidence="2">Proteasome assembly chaperone 4</fullName>
    </recommendedName>
</protein>
<dbReference type="Pfam" id="PF16093">
    <property type="entry name" value="PAC4"/>
    <property type="match status" value="1"/>
</dbReference>
<evidence type="ECO:0000313" key="1">
    <source>
        <dbReference type="Ensembl" id="ENSCHIP00010043973.1"/>
    </source>
</evidence>
<reference evidence="1" key="1">
    <citation type="submission" date="2019-03" db="EMBL/GenBank/DDBJ databases">
        <title>Genome sequencing and reference-guided assembly of Black Bengal Goat (Capra hircus).</title>
        <authorList>
            <person name="Siddiki A.Z."/>
            <person name="Baten A."/>
            <person name="Billah M."/>
            <person name="Alam M.A.U."/>
            <person name="Shawrob K.S.M."/>
            <person name="Saha S."/>
            <person name="Chowdhury M."/>
            <person name="Rahman A.H."/>
            <person name="Stear M."/>
            <person name="Miah G."/>
            <person name="Das G.B."/>
            <person name="Hossain M.M."/>
            <person name="Kumkum M."/>
            <person name="Islam M.S."/>
            <person name="Mollah A.M."/>
            <person name="Ahsan A."/>
            <person name="Tusar F."/>
            <person name="Khan M.K.I."/>
        </authorList>
    </citation>
    <scope>NUCLEOTIDE SEQUENCE [LARGE SCALE GENOMIC DNA]</scope>
</reference>
<proteinExistence type="predicted"/>
<organism evidence="1">
    <name type="scientific">Capra hircus</name>
    <name type="common">Goat</name>
    <dbReference type="NCBI Taxonomy" id="9925"/>
    <lineage>
        <taxon>Eukaryota</taxon>
        <taxon>Metazoa</taxon>
        <taxon>Chordata</taxon>
        <taxon>Craniata</taxon>
        <taxon>Vertebrata</taxon>
        <taxon>Euteleostomi</taxon>
        <taxon>Mammalia</taxon>
        <taxon>Eutheria</taxon>
        <taxon>Laurasiatheria</taxon>
        <taxon>Artiodactyla</taxon>
        <taxon>Ruminantia</taxon>
        <taxon>Pecora</taxon>
        <taxon>Bovidae</taxon>
        <taxon>Caprinae</taxon>
        <taxon>Capra</taxon>
    </lineage>
</organism>
<reference evidence="1" key="2">
    <citation type="submission" date="2025-08" db="UniProtKB">
        <authorList>
            <consortium name="Ensembl"/>
        </authorList>
    </citation>
    <scope>IDENTIFICATION</scope>
</reference>
<sequence length="220" mass="23846">PPASLVGVSGPPWDLCCQLSPSLGRGWRVPPVFCRLLADSVCLRLPHGPLSRPFPPLSHRAVTGVPLGPPDPRPLLQGRPSRRIRPLLTSLTCHLGPTPSLPSAEVLFATVCQSCCNHGPQPGELENSREGGIRRQRAASSRLWACCAAPTLRPLDSIPLSTALLGDTSDTMSTGLAQRLARKTSKQVFVSYNLPNTSSSFELLVENRIREEMQAFPEKF</sequence>
<dbReference type="Ensembl" id="ENSCHIT00010061003.1">
    <property type="protein sequence ID" value="ENSCHIP00010043973.1"/>
    <property type="gene ID" value="ENSCHIG00010031898.1"/>
</dbReference>
<dbReference type="AlphaFoldDB" id="A0A8C2SHA3"/>
<name>A0A8C2SHA3_CAPHI</name>
<accession>A0A8C2SHA3</accession>
<dbReference type="InterPro" id="IPR032157">
    <property type="entry name" value="PAC4"/>
</dbReference>
<evidence type="ECO:0008006" key="2">
    <source>
        <dbReference type="Google" id="ProtNLM"/>
    </source>
</evidence>